<name>A0AA37FWU4_AERCA</name>
<dbReference type="Proteomes" id="UP000886934">
    <property type="component" value="Unassembled WGS sequence"/>
</dbReference>
<protein>
    <submittedName>
        <fullName evidence="1">Uncharacterized protein</fullName>
    </submittedName>
</protein>
<reference evidence="1" key="1">
    <citation type="submission" date="2021-07" db="EMBL/GenBank/DDBJ databases">
        <title>Draft genome sequence of carbapenem-resistant Aeromonas spp. in Japan.</title>
        <authorList>
            <person name="Maehana S."/>
            <person name="Suzuki M."/>
            <person name="Kitasato H."/>
        </authorList>
    </citation>
    <scope>NUCLEOTIDE SEQUENCE</scope>
    <source>
        <strain evidence="1">KAM351</strain>
    </source>
</reference>
<organism evidence="1 2">
    <name type="scientific">Aeromonas caviae</name>
    <name type="common">Aeromonas punctata</name>
    <dbReference type="NCBI Taxonomy" id="648"/>
    <lineage>
        <taxon>Bacteria</taxon>
        <taxon>Pseudomonadati</taxon>
        <taxon>Pseudomonadota</taxon>
        <taxon>Gammaproteobacteria</taxon>
        <taxon>Aeromonadales</taxon>
        <taxon>Aeromonadaceae</taxon>
        <taxon>Aeromonas</taxon>
    </lineage>
</organism>
<gene>
    <name evidence="1" type="ORF">KAM351_38230</name>
</gene>
<accession>A0AA37FWU4</accession>
<dbReference type="EMBL" id="BPNN01000080">
    <property type="protein sequence ID" value="GJA65212.1"/>
    <property type="molecule type" value="Genomic_DNA"/>
</dbReference>
<dbReference type="AlphaFoldDB" id="A0AA37FWU4"/>
<evidence type="ECO:0000313" key="2">
    <source>
        <dbReference type="Proteomes" id="UP000886934"/>
    </source>
</evidence>
<proteinExistence type="predicted"/>
<comment type="caution">
    <text evidence="1">The sequence shown here is derived from an EMBL/GenBank/DDBJ whole genome shotgun (WGS) entry which is preliminary data.</text>
</comment>
<evidence type="ECO:0000313" key="1">
    <source>
        <dbReference type="EMBL" id="GJA65212.1"/>
    </source>
</evidence>
<sequence length="231" mass="26631">MSRQRLRMLLINSKKSTFNILSDLKNTANEKNEFTFYGLSLNEESILYATYSEKLEFHEEAYDQFGNVVDEISYITYRNINFHIEELDTNKLLMVIYNPPSAIKSFIKNFSSKLGFQVGFSTPEINIRKFKDILEWELQSKINCAEKVKVSQLVIDKTAKASIEITSTKDAFESLTQLIANKEYKIDKLSTSININNIPVAFEISKLCSLQIHEEHIKAIIPSIKNTLIKQ</sequence>